<accession>A0A017SN09</accession>
<keyword evidence="5" id="KW-1185">Reference proteome</keyword>
<gene>
    <name evidence="4" type="ORF">EURHEDRAFT_544810</name>
</gene>
<sequence length="189" mass="21191">MGSVHHHPIRIPGFQLGTILNHHIFGNGRIDIVVTTADVYTNSPCLKYTEEIWAWYNRVNYDGVMWTARIAGKIFKNNLLITASVSSILVNIPQTQVAYNASNAAVVHLTKILVIEWTEFARMDCISSGFMMTKSNQLRIPVLTQQPKELFDKWLGMISGGQICDPVELTGVSPVRYPGLKMSHTNISF</sequence>
<evidence type="ECO:0000256" key="1">
    <source>
        <dbReference type="ARBA" id="ARBA00006484"/>
    </source>
</evidence>
<dbReference type="GO" id="GO:0016616">
    <property type="term" value="F:oxidoreductase activity, acting on the CH-OH group of donors, NAD or NADP as acceptor"/>
    <property type="evidence" value="ECO:0007669"/>
    <property type="project" value="UniProtKB-ARBA"/>
</dbReference>
<proteinExistence type="inferred from homology"/>
<protein>
    <submittedName>
        <fullName evidence="4">Uncharacterized protein</fullName>
    </submittedName>
</protein>
<dbReference type="SUPFAM" id="SSF51735">
    <property type="entry name" value="NAD(P)-binding Rossmann-fold domains"/>
    <property type="match status" value="1"/>
</dbReference>
<keyword evidence="2" id="KW-0521">NADP</keyword>
<keyword evidence="3" id="KW-0560">Oxidoreductase</keyword>
<dbReference type="PANTHER" id="PTHR43008">
    <property type="entry name" value="BENZIL REDUCTASE"/>
    <property type="match status" value="1"/>
</dbReference>
<dbReference type="PRINTS" id="PR00081">
    <property type="entry name" value="GDHRDH"/>
</dbReference>
<dbReference type="EMBL" id="KK088413">
    <property type="protein sequence ID" value="EYE98368.1"/>
    <property type="molecule type" value="Genomic_DNA"/>
</dbReference>
<evidence type="ECO:0000256" key="3">
    <source>
        <dbReference type="ARBA" id="ARBA00023002"/>
    </source>
</evidence>
<dbReference type="OrthoDB" id="1888931at2759"/>
<evidence type="ECO:0000313" key="4">
    <source>
        <dbReference type="EMBL" id="EYE98368.1"/>
    </source>
</evidence>
<dbReference type="Pfam" id="PF13561">
    <property type="entry name" value="adh_short_C2"/>
    <property type="match status" value="1"/>
</dbReference>
<reference evidence="5" key="1">
    <citation type="journal article" date="2014" name="Nat. Commun.">
        <title>Genomic adaptations of the halophilic Dead Sea filamentous fungus Eurotium rubrum.</title>
        <authorList>
            <person name="Kis-Papo T."/>
            <person name="Weig A.R."/>
            <person name="Riley R."/>
            <person name="Persoh D."/>
            <person name="Salamov A."/>
            <person name="Sun H."/>
            <person name="Lipzen A."/>
            <person name="Wasser S.P."/>
            <person name="Rambold G."/>
            <person name="Grigoriev I.V."/>
            <person name="Nevo E."/>
        </authorList>
    </citation>
    <scope>NUCLEOTIDE SEQUENCE [LARGE SCALE GENOMIC DNA]</scope>
    <source>
        <strain evidence="5">CBS 135680</strain>
    </source>
</reference>
<organism evidence="4 5">
    <name type="scientific">Aspergillus ruber (strain CBS 135680)</name>
    <dbReference type="NCBI Taxonomy" id="1388766"/>
    <lineage>
        <taxon>Eukaryota</taxon>
        <taxon>Fungi</taxon>
        <taxon>Dikarya</taxon>
        <taxon>Ascomycota</taxon>
        <taxon>Pezizomycotina</taxon>
        <taxon>Eurotiomycetes</taxon>
        <taxon>Eurotiomycetidae</taxon>
        <taxon>Eurotiales</taxon>
        <taxon>Aspergillaceae</taxon>
        <taxon>Aspergillus</taxon>
        <taxon>Aspergillus subgen. Aspergillus</taxon>
    </lineage>
</organism>
<comment type="similarity">
    <text evidence="1">Belongs to the short-chain dehydrogenases/reductases (SDR) family.</text>
</comment>
<dbReference type="HOGENOM" id="CLU_1434170_0_0_1"/>
<dbReference type="STRING" id="1388766.A0A017SN09"/>
<dbReference type="InterPro" id="IPR002347">
    <property type="entry name" value="SDR_fam"/>
</dbReference>
<evidence type="ECO:0000313" key="5">
    <source>
        <dbReference type="Proteomes" id="UP000019804"/>
    </source>
</evidence>
<name>A0A017SN09_ASPRC</name>
<dbReference type="Gene3D" id="3.40.50.720">
    <property type="entry name" value="NAD(P)-binding Rossmann-like Domain"/>
    <property type="match status" value="1"/>
</dbReference>
<dbReference type="GO" id="GO:0050664">
    <property type="term" value="F:oxidoreductase activity, acting on NAD(P)H, oxygen as acceptor"/>
    <property type="evidence" value="ECO:0007669"/>
    <property type="project" value="TreeGrafter"/>
</dbReference>
<dbReference type="GeneID" id="63702561"/>
<dbReference type="AlphaFoldDB" id="A0A017SN09"/>
<evidence type="ECO:0000256" key="2">
    <source>
        <dbReference type="ARBA" id="ARBA00022857"/>
    </source>
</evidence>
<dbReference type="RefSeq" id="XP_040642056.1">
    <property type="nucleotide sequence ID" value="XM_040787437.1"/>
</dbReference>
<dbReference type="PANTHER" id="PTHR43008:SF13">
    <property type="entry name" value="L-XYLULOSE REDUCTASE-RELATED"/>
    <property type="match status" value="1"/>
</dbReference>
<dbReference type="InterPro" id="IPR036291">
    <property type="entry name" value="NAD(P)-bd_dom_sf"/>
</dbReference>
<dbReference type="Proteomes" id="UP000019804">
    <property type="component" value="Unassembled WGS sequence"/>
</dbReference>